<evidence type="ECO:0000313" key="2">
    <source>
        <dbReference type="EMBL" id="MBB4026144.1"/>
    </source>
</evidence>
<reference evidence="2 3" key="1">
    <citation type="submission" date="2020-08" db="EMBL/GenBank/DDBJ databases">
        <title>Genomic Encyclopedia of Type Strains, Phase IV (KMG-IV): sequencing the most valuable type-strain genomes for metagenomic binning, comparative biology and taxonomic classification.</title>
        <authorList>
            <person name="Goeker M."/>
        </authorList>
    </citation>
    <scope>NUCLEOTIDE SEQUENCE [LARGE SCALE GENOMIC DNA]</scope>
    <source>
        <strain evidence="2 3">DSM 105721</strain>
    </source>
</reference>
<gene>
    <name evidence="2" type="ORF">GGR14_001934</name>
</gene>
<dbReference type="Proteomes" id="UP000546007">
    <property type="component" value="Unassembled WGS sequence"/>
</dbReference>
<dbReference type="GeneID" id="93102448"/>
<sequence length="267" mass="30798">MTIRNWIKQQESLGKPTFSYRDVKVNFSDMPEQHIMNELYRLSRQKIIQSVYKSFYTVIPIQYSVRGIVPPTYYIDQLMEYLAKPYYISLLSAAEIHGAAHQRPQRFSVTTLRPVVTTSARKNNLIVWNYRKDIPENLLCSKNSETGIIHYSSAELTAVDLVQFEHQIGGLSVAATVLSELVETIDFSKNSNTLFQTASLTSIQRLGYILDYILEETKQAEMLYQQLCLLNKKPGYTPLAHCLPIRGNKRNNKWKIIINQTIEIDDI</sequence>
<dbReference type="EMBL" id="JACIES010000004">
    <property type="protein sequence ID" value="MBB4026144.1"/>
    <property type="molecule type" value="Genomic_DNA"/>
</dbReference>
<dbReference type="RefSeq" id="WP_124318222.1">
    <property type="nucleotide sequence ID" value="NZ_AP028155.1"/>
</dbReference>
<dbReference type="AlphaFoldDB" id="A0A7W6HXG2"/>
<protein>
    <submittedName>
        <fullName evidence="2">Putative transcriptional regulator of viral defense system</fullName>
    </submittedName>
</protein>
<evidence type="ECO:0000259" key="1">
    <source>
        <dbReference type="Pfam" id="PF09407"/>
    </source>
</evidence>
<organism evidence="2 3">
    <name type="scientific">Butyricimonas faecihominis</name>
    <dbReference type="NCBI Taxonomy" id="1472416"/>
    <lineage>
        <taxon>Bacteria</taxon>
        <taxon>Pseudomonadati</taxon>
        <taxon>Bacteroidota</taxon>
        <taxon>Bacteroidia</taxon>
        <taxon>Bacteroidales</taxon>
        <taxon>Odoribacteraceae</taxon>
        <taxon>Butyricimonas</taxon>
    </lineage>
</organism>
<feature type="domain" description="AbiEi antitoxin C-terminal" evidence="1">
    <location>
        <begin position="69"/>
        <end position="211"/>
    </location>
</feature>
<name>A0A7W6HXG2_9BACT</name>
<dbReference type="InterPro" id="IPR018547">
    <property type="entry name" value="AbiEi_C"/>
</dbReference>
<dbReference type="Pfam" id="PF09407">
    <property type="entry name" value="AbiEi_1"/>
    <property type="match status" value="1"/>
</dbReference>
<evidence type="ECO:0000313" key="3">
    <source>
        <dbReference type="Proteomes" id="UP000546007"/>
    </source>
</evidence>
<keyword evidence="3" id="KW-1185">Reference proteome</keyword>
<proteinExistence type="predicted"/>
<accession>A0A7W6HXG2</accession>
<comment type="caution">
    <text evidence="2">The sequence shown here is derived from an EMBL/GenBank/DDBJ whole genome shotgun (WGS) entry which is preliminary data.</text>
</comment>
<dbReference type="OrthoDB" id="42441at2"/>